<name>A0A6B8V7Z3_9CORY</name>
<dbReference type="GO" id="GO:0004519">
    <property type="term" value="F:endonuclease activity"/>
    <property type="evidence" value="ECO:0007669"/>
    <property type="project" value="InterPro"/>
</dbReference>
<organism evidence="3 4">
    <name type="scientific">Corynebacterium kalinowskii</name>
    <dbReference type="NCBI Taxonomy" id="2675216"/>
    <lineage>
        <taxon>Bacteria</taxon>
        <taxon>Bacillati</taxon>
        <taxon>Actinomycetota</taxon>
        <taxon>Actinomycetes</taxon>
        <taxon>Mycobacteriales</taxon>
        <taxon>Corynebacteriaceae</taxon>
        <taxon>Corynebacterium</taxon>
    </lineage>
</organism>
<reference evidence="4" key="1">
    <citation type="submission" date="2019-11" db="EMBL/GenBank/DDBJ databases">
        <title>Complete genome sequence of Corynebacterium kalinowskii 1959, a novel Corynebacterium species isolated from soil of a small paddock in Vilsendorf, Germany.</title>
        <authorList>
            <person name="Schaffert L."/>
            <person name="Ruwe M."/>
            <person name="Milse J."/>
            <person name="Hanuschka K."/>
            <person name="Ortseifen V."/>
            <person name="Droste J."/>
            <person name="Brandt D."/>
            <person name="Schlueter L."/>
            <person name="Kutter Y."/>
            <person name="Vinke S."/>
            <person name="Viehoefer P."/>
            <person name="Jacob L."/>
            <person name="Luebke N.-C."/>
            <person name="Schulte-Berndt E."/>
            <person name="Hain C."/>
            <person name="Linder M."/>
            <person name="Schmidt P."/>
            <person name="Wollenschlaeger L."/>
            <person name="Luttermann T."/>
            <person name="Thieme E."/>
            <person name="Hassa J."/>
            <person name="Haak M."/>
            <person name="Wittchen M."/>
            <person name="Mentz A."/>
            <person name="Persicke M."/>
            <person name="Busche T."/>
            <person name="Ruckert C."/>
        </authorList>
    </citation>
    <scope>NUCLEOTIDE SEQUENCE [LARGE SCALE GENOMIC DNA]</scope>
    <source>
        <strain evidence="4">1959</strain>
    </source>
</reference>
<comment type="similarity">
    <text evidence="1">Belongs to the Rv1128c/1148c/1588c/1702c/1945/3466 family.</text>
</comment>
<sequence length="391" mass="43868">MNIGGFSLTSTLSQVRELLQFAVDFGEDFDAFPELLEIKELIARLETDMATGKEKYELERAGASASQALRIHRRSTNTWNKEVPAEHQDLILSALEKPSPASTERENIYQEAAATALASTPKATHTYAKQLVREENKRLARDPHHAFAQRRFQLRDQDEHGGCSFSGYAPAAHAALLKAPMDDAWRCEKAEEDEAKDDNRTIAQRHADNFFQVLRWASGTRQDTTGHCSLVIGVKETDEFNWRASFGSNVGIDLTLYDLSLLDGHRIIDYIVVHDQDGAVKSLVTCSRSATFNQRLAMFSRDGCCAYPGCDEPLSRCEAHHVLPWARGGPTAIDNLAPLCRKHHCWNDDSYLEAHIRMSLSGIPMHVDKYGNYTRNNSARARNSNGRHVAR</sequence>
<evidence type="ECO:0000259" key="2">
    <source>
        <dbReference type="SMART" id="SM00507"/>
    </source>
</evidence>
<dbReference type="GO" id="GO:0003676">
    <property type="term" value="F:nucleic acid binding"/>
    <property type="evidence" value="ECO:0007669"/>
    <property type="project" value="InterPro"/>
</dbReference>
<dbReference type="Pfam" id="PF02720">
    <property type="entry name" value="DUF222"/>
    <property type="match status" value="1"/>
</dbReference>
<dbReference type="KEGG" id="ckw:CKALI_01615"/>
<dbReference type="InterPro" id="IPR003870">
    <property type="entry name" value="DUF222"/>
</dbReference>
<feature type="domain" description="HNH nuclease" evidence="2">
    <location>
        <begin position="293"/>
        <end position="345"/>
    </location>
</feature>
<keyword evidence="4" id="KW-1185">Reference proteome</keyword>
<proteinExistence type="inferred from homology"/>
<dbReference type="GO" id="GO:0008270">
    <property type="term" value="F:zinc ion binding"/>
    <property type="evidence" value="ECO:0007669"/>
    <property type="project" value="InterPro"/>
</dbReference>
<evidence type="ECO:0000256" key="1">
    <source>
        <dbReference type="ARBA" id="ARBA00023450"/>
    </source>
</evidence>
<dbReference type="CDD" id="cd00085">
    <property type="entry name" value="HNHc"/>
    <property type="match status" value="1"/>
</dbReference>
<evidence type="ECO:0000313" key="4">
    <source>
        <dbReference type="Proteomes" id="UP000427071"/>
    </source>
</evidence>
<gene>
    <name evidence="3" type="ORF">CKALI_01615</name>
</gene>
<dbReference type="InterPro" id="IPR003615">
    <property type="entry name" value="HNH_nuc"/>
</dbReference>
<accession>A0A6B8V7Z3</accession>
<evidence type="ECO:0000313" key="3">
    <source>
        <dbReference type="EMBL" id="QGU01222.1"/>
    </source>
</evidence>
<dbReference type="Proteomes" id="UP000427071">
    <property type="component" value="Chromosome"/>
</dbReference>
<dbReference type="EMBL" id="CP046452">
    <property type="protein sequence ID" value="QGU01222.1"/>
    <property type="molecule type" value="Genomic_DNA"/>
</dbReference>
<dbReference type="SMART" id="SM00507">
    <property type="entry name" value="HNHc"/>
    <property type="match status" value="1"/>
</dbReference>
<dbReference type="AlphaFoldDB" id="A0A6B8V7Z3"/>
<protein>
    <recommendedName>
        <fullName evidence="2">HNH nuclease domain-containing protein</fullName>
    </recommendedName>
</protein>
<dbReference type="InterPro" id="IPR002711">
    <property type="entry name" value="HNH"/>
</dbReference>
<dbReference type="Pfam" id="PF01844">
    <property type="entry name" value="HNH"/>
    <property type="match status" value="1"/>
</dbReference>
<dbReference type="RefSeq" id="WP_156191647.1">
    <property type="nucleotide sequence ID" value="NZ_CP046452.1"/>
</dbReference>
<dbReference type="Gene3D" id="1.10.30.50">
    <property type="match status" value="1"/>
</dbReference>